<accession>A0A8B4HA50</accession>
<dbReference type="EMBL" id="UARK01000032">
    <property type="protein sequence ID" value="SPW31861.1"/>
    <property type="molecule type" value="Genomic_DNA"/>
</dbReference>
<dbReference type="AlphaFoldDB" id="A0A8B4HA50"/>
<reference evidence="1 2" key="1">
    <citation type="submission" date="2018-06" db="EMBL/GenBank/DDBJ databases">
        <authorList>
            <consortium name="Pathogen Informatics"/>
            <person name="Doyle S."/>
        </authorList>
    </citation>
    <scope>NUCLEOTIDE SEQUENCE [LARGE SCALE GENOMIC DNA]</scope>
    <source>
        <strain evidence="1 2">NCTC10254</strain>
    </source>
</reference>
<sequence>MLINSLDDARRVVAASESLNLCMAKLNKWGFESSTQFYVVAIPGQANPKSTNIVNKSDGKIYASPVADYKMFD</sequence>
<dbReference type="Proteomes" id="UP000249886">
    <property type="component" value="Unassembled WGS sequence"/>
</dbReference>
<evidence type="ECO:0000313" key="1">
    <source>
        <dbReference type="EMBL" id="SPW31861.1"/>
    </source>
</evidence>
<organism evidence="1 2">
    <name type="scientific">Corynebacterium matruchotii</name>
    <dbReference type="NCBI Taxonomy" id="43768"/>
    <lineage>
        <taxon>Bacteria</taxon>
        <taxon>Bacillati</taxon>
        <taxon>Actinomycetota</taxon>
        <taxon>Actinomycetes</taxon>
        <taxon>Mycobacteriales</taxon>
        <taxon>Corynebacteriaceae</taxon>
        <taxon>Corynebacterium</taxon>
    </lineage>
</organism>
<name>A0A8B4HA50_9CORY</name>
<proteinExistence type="predicted"/>
<gene>
    <name evidence="1" type="ORF">NCTC10254_02263</name>
</gene>
<comment type="caution">
    <text evidence="1">The sequence shown here is derived from an EMBL/GenBank/DDBJ whole genome shotgun (WGS) entry which is preliminary data.</text>
</comment>
<protein>
    <submittedName>
        <fullName evidence="1">Uncharacterized protein</fullName>
    </submittedName>
</protein>
<evidence type="ECO:0000313" key="2">
    <source>
        <dbReference type="Proteomes" id="UP000249886"/>
    </source>
</evidence>